<evidence type="ECO:0000256" key="2">
    <source>
        <dbReference type="ARBA" id="ARBA00022676"/>
    </source>
</evidence>
<reference evidence="6" key="1">
    <citation type="submission" date="2020-09" db="EMBL/GenBank/DDBJ databases">
        <authorList>
            <person name="Kim M.K."/>
        </authorList>
    </citation>
    <scope>NUCLEOTIDE SEQUENCE</scope>
    <source>
        <strain evidence="6">BT704</strain>
    </source>
</reference>
<feature type="transmembrane region" description="Helical" evidence="4">
    <location>
        <begin position="367"/>
        <end position="388"/>
    </location>
</feature>
<sequence>MPVLLLKILFWVLILLVFYTYVGYGLFIWLLVKIRRFMGKGRLMPNDPSFNPNVTLIIPAYNERGYIENKLLNSLALDYPIDNIRFLFVTEGSTDGTTELLENAQKQEPRLHVKSGRDRKGKIEAMNLAMPLVETPVTIFTDANTALNPEAIRNIVRHFADPKVGAVSGEKRIVTLANESAAGSGEGFYWKYESFLKKLDTELYSVVGAAGELFAIRTELYQPVEKDTLLDDFMISLRIAERGYRVIYEPEAYAIERPSFSIDDEKKRKVRIAAGGFQSISRLGELLNIFRYGWLSFQYISHRVLRWAVTPFCLPLILLVNSILAFLLSTNSLSFKLYMGLLIAQIGFYLFAFLGHILASRQLKVKIFFIPYYFTFMNWCAILGYLRFRTGTSTGIWEKARRAA</sequence>
<dbReference type="Proteomes" id="UP000653797">
    <property type="component" value="Unassembled WGS sequence"/>
</dbReference>
<dbReference type="Gene3D" id="3.90.550.10">
    <property type="entry name" value="Spore Coat Polysaccharide Biosynthesis Protein SpsA, Chain A"/>
    <property type="match status" value="1"/>
</dbReference>
<keyword evidence="2" id="KW-0328">Glycosyltransferase</keyword>
<comment type="caution">
    <text evidence="6">The sequence shown here is derived from an EMBL/GenBank/DDBJ whole genome shotgun (WGS) entry which is preliminary data.</text>
</comment>
<feature type="transmembrane region" description="Helical" evidence="4">
    <location>
        <begin position="335"/>
        <end position="355"/>
    </location>
</feature>
<dbReference type="InterPro" id="IPR001173">
    <property type="entry name" value="Glyco_trans_2-like"/>
</dbReference>
<dbReference type="InterPro" id="IPR029044">
    <property type="entry name" value="Nucleotide-diphossugar_trans"/>
</dbReference>
<evidence type="ECO:0000259" key="5">
    <source>
        <dbReference type="Pfam" id="PF00535"/>
    </source>
</evidence>
<protein>
    <submittedName>
        <fullName evidence="6">Glycosyltransferase family 2 protein</fullName>
    </submittedName>
</protein>
<dbReference type="EMBL" id="JACXAA010000011">
    <property type="protein sequence ID" value="MBD2756229.1"/>
    <property type="molecule type" value="Genomic_DNA"/>
</dbReference>
<evidence type="ECO:0000256" key="3">
    <source>
        <dbReference type="ARBA" id="ARBA00022679"/>
    </source>
</evidence>
<evidence type="ECO:0000313" key="7">
    <source>
        <dbReference type="Proteomes" id="UP000653797"/>
    </source>
</evidence>
<dbReference type="CDD" id="cd06439">
    <property type="entry name" value="CESA_like_1"/>
    <property type="match status" value="1"/>
</dbReference>
<gene>
    <name evidence="6" type="ORF">IC230_25250</name>
</gene>
<keyword evidence="7" id="KW-1185">Reference proteome</keyword>
<keyword evidence="4" id="KW-0812">Transmembrane</keyword>
<evidence type="ECO:0000256" key="1">
    <source>
        <dbReference type="ARBA" id="ARBA00006739"/>
    </source>
</evidence>
<dbReference type="AlphaFoldDB" id="A0A927B5V0"/>
<feature type="transmembrane region" description="Helical" evidence="4">
    <location>
        <begin position="304"/>
        <end position="329"/>
    </location>
</feature>
<dbReference type="SUPFAM" id="SSF53448">
    <property type="entry name" value="Nucleotide-diphospho-sugar transferases"/>
    <property type="match status" value="1"/>
</dbReference>
<evidence type="ECO:0000256" key="4">
    <source>
        <dbReference type="SAM" id="Phobius"/>
    </source>
</evidence>
<feature type="domain" description="Glycosyltransferase 2-like" evidence="5">
    <location>
        <begin position="56"/>
        <end position="220"/>
    </location>
</feature>
<keyword evidence="4" id="KW-0472">Membrane</keyword>
<evidence type="ECO:0000313" key="6">
    <source>
        <dbReference type="EMBL" id="MBD2756229.1"/>
    </source>
</evidence>
<dbReference type="PANTHER" id="PTHR43630">
    <property type="entry name" value="POLY-BETA-1,6-N-ACETYL-D-GLUCOSAMINE SYNTHASE"/>
    <property type="match status" value="1"/>
</dbReference>
<comment type="similarity">
    <text evidence="1">Belongs to the glycosyltransferase 2 family.</text>
</comment>
<name>A0A927B5V0_9BACT</name>
<keyword evidence="4" id="KW-1133">Transmembrane helix</keyword>
<feature type="transmembrane region" description="Helical" evidence="4">
    <location>
        <begin position="6"/>
        <end position="32"/>
    </location>
</feature>
<proteinExistence type="inferred from homology"/>
<dbReference type="RefSeq" id="WP_191041849.1">
    <property type="nucleotide sequence ID" value="NZ_JACXAA010000011.1"/>
</dbReference>
<keyword evidence="3" id="KW-0808">Transferase</keyword>
<dbReference type="PANTHER" id="PTHR43630:SF1">
    <property type="entry name" value="POLY-BETA-1,6-N-ACETYL-D-GLUCOSAMINE SYNTHASE"/>
    <property type="match status" value="1"/>
</dbReference>
<dbReference type="Pfam" id="PF00535">
    <property type="entry name" value="Glycos_transf_2"/>
    <property type="match status" value="1"/>
</dbReference>
<organism evidence="6 7">
    <name type="scientific">Spirosoma validum</name>
    <dbReference type="NCBI Taxonomy" id="2771355"/>
    <lineage>
        <taxon>Bacteria</taxon>
        <taxon>Pseudomonadati</taxon>
        <taxon>Bacteroidota</taxon>
        <taxon>Cytophagia</taxon>
        <taxon>Cytophagales</taxon>
        <taxon>Cytophagaceae</taxon>
        <taxon>Spirosoma</taxon>
    </lineage>
</organism>
<dbReference type="GO" id="GO:0016757">
    <property type="term" value="F:glycosyltransferase activity"/>
    <property type="evidence" value="ECO:0007669"/>
    <property type="project" value="UniProtKB-KW"/>
</dbReference>
<accession>A0A927B5V0</accession>